<keyword evidence="6" id="KW-0472">Membrane</keyword>
<dbReference type="EMBL" id="PDOF01000004">
    <property type="protein sequence ID" value="PYZ95523.1"/>
    <property type="molecule type" value="Genomic_DNA"/>
</dbReference>
<reference evidence="10 11" key="1">
    <citation type="submission" date="2017-10" db="EMBL/GenBank/DDBJ databases">
        <title>Bacillus sp. nov., a halophilic bacterium isolated from a Yangshapao Lake.</title>
        <authorList>
            <person name="Wang H."/>
        </authorList>
    </citation>
    <scope>NUCLEOTIDE SEQUENCE [LARGE SCALE GENOMIC DNA]</scope>
    <source>
        <strain evidence="10 11">YSP-3</strain>
    </source>
</reference>
<proteinExistence type="predicted"/>
<organism evidence="10 11">
    <name type="scientific">Alteribacter lacisalsi</name>
    <dbReference type="NCBI Taxonomy" id="2045244"/>
    <lineage>
        <taxon>Bacteria</taxon>
        <taxon>Bacillati</taxon>
        <taxon>Bacillota</taxon>
        <taxon>Bacilli</taxon>
        <taxon>Bacillales</taxon>
        <taxon>Bacillaceae</taxon>
        <taxon>Alteribacter</taxon>
    </lineage>
</organism>
<keyword evidence="6" id="KW-1133">Transmembrane helix</keyword>
<feature type="transmembrane region" description="Helical" evidence="6">
    <location>
        <begin position="223"/>
        <end position="243"/>
    </location>
</feature>
<evidence type="ECO:0000313" key="11">
    <source>
        <dbReference type="Proteomes" id="UP000248066"/>
    </source>
</evidence>
<feature type="transmembrane region" description="Helical" evidence="6">
    <location>
        <begin position="191"/>
        <end position="211"/>
    </location>
</feature>
<dbReference type="AlphaFoldDB" id="A0A2W0H158"/>
<dbReference type="GO" id="GO:0016020">
    <property type="term" value="C:membrane"/>
    <property type="evidence" value="ECO:0007669"/>
    <property type="project" value="InterPro"/>
</dbReference>
<dbReference type="PANTHER" id="PTHR24421:SF55">
    <property type="entry name" value="SENSOR HISTIDINE KINASE YDFH"/>
    <property type="match status" value="1"/>
</dbReference>
<dbReference type="SUPFAM" id="SSF55874">
    <property type="entry name" value="ATPase domain of HSP90 chaperone/DNA topoisomerase II/histidine kinase"/>
    <property type="match status" value="1"/>
</dbReference>
<comment type="catalytic activity">
    <reaction evidence="1">
        <text>ATP + protein L-histidine = ADP + protein N-phospho-L-histidine.</text>
        <dbReference type="EC" id="2.7.13.3"/>
    </reaction>
</comment>
<comment type="caution">
    <text evidence="10">The sequence shown here is derived from an EMBL/GenBank/DDBJ whole genome shotgun (WGS) entry which is preliminary data.</text>
</comment>
<dbReference type="PANTHER" id="PTHR24421">
    <property type="entry name" value="NITRATE/NITRITE SENSOR PROTEIN NARX-RELATED"/>
    <property type="match status" value="1"/>
</dbReference>
<feature type="transmembrane region" description="Helical" evidence="6">
    <location>
        <begin position="114"/>
        <end position="138"/>
    </location>
</feature>
<evidence type="ECO:0000256" key="6">
    <source>
        <dbReference type="SAM" id="Phobius"/>
    </source>
</evidence>
<accession>A0A2W0H158</accession>
<dbReference type="Gene3D" id="3.30.450.40">
    <property type="match status" value="1"/>
</dbReference>
<dbReference type="InterPro" id="IPR050482">
    <property type="entry name" value="Sensor_HK_TwoCompSys"/>
</dbReference>
<evidence type="ECO:0000313" key="10">
    <source>
        <dbReference type="EMBL" id="PYZ95523.1"/>
    </source>
</evidence>
<dbReference type="CDD" id="cd16917">
    <property type="entry name" value="HATPase_UhpB-NarQ-NarX-like"/>
    <property type="match status" value="1"/>
</dbReference>
<evidence type="ECO:0000256" key="5">
    <source>
        <dbReference type="ARBA" id="ARBA00023012"/>
    </source>
</evidence>
<evidence type="ECO:0000256" key="3">
    <source>
        <dbReference type="ARBA" id="ARBA00022679"/>
    </source>
</evidence>
<evidence type="ECO:0000256" key="1">
    <source>
        <dbReference type="ARBA" id="ARBA00000085"/>
    </source>
</evidence>
<dbReference type="InterPro" id="IPR003594">
    <property type="entry name" value="HATPase_dom"/>
</dbReference>
<feature type="transmembrane region" description="Helical" evidence="6">
    <location>
        <begin position="158"/>
        <end position="179"/>
    </location>
</feature>
<keyword evidence="4" id="KW-0418">Kinase</keyword>
<dbReference type="Pfam" id="PF01590">
    <property type="entry name" value="GAF"/>
    <property type="match status" value="1"/>
</dbReference>
<protein>
    <recommendedName>
        <fullName evidence="2">histidine kinase</fullName>
        <ecNumber evidence="2">2.7.13.3</ecNumber>
    </recommendedName>
</protein>
<feature type="domain" description="Signal transduction histidine kinase subgroup 3 dimerisation and phosphoacceptor" evidence="9">
    <location>
        <begin position="410"/>
        <end position="474"/>
    </location>
</feature>
<evidence type="ECO:0000259" key="7">
    <source>
        <dbReference type="Pfam" id="PF01590"/>
    </source>
</evidence>
<dbReference type="InterPro" id="IPR003018">
    <property type="entry name" value="GAF"/>
</dbReference>
<dbReference type="InterPro" id="IPR011712">
    <property type="entry name" value="Sig_transdc_His_kin_sub3_dim/P"/>
</dbReference>
<feature type="transmembrane region" description="Helical" evidence="6">
    <location>
        <begin position="52"/>
        <end position="72"/>
    </location>
</feature>
<dbReference type="GO" id="GO:0046983">
    <property type="term" value="F:protein dimerization activity"/>
    <property type="evidence" value="ECO:0007669"/>
    <property type="project" value="InterPro"/>
</dbReference>
<dbReference type="Pfam" id="PF02518">
    <property type="entry name" value="HATPase_c"/>
    <property type="match status" value="1"/>
</dbReference>
<evidence type="ECO:0000256" key="2">
    <source>
        <dbReference type="ARBA" id="ARBA00012438"/>
    </source>
</evidence>
<feature type="domain" description="GAF" evidence="7">
    <location>
        <begin position="277"/>
        <end position="391"/>
    </location>
</feature>
<evidence type="ECO:0000259" key="8">
    <source>
        <dbReference type="Pfam" id="PF02518"/>
    </source>
</evidence>
<keyword evidence="3" id="KW-0808">Transferase</keyword>
<dbReference type="SUPFAM" id="SSF55781">
    <property type="entry name" value="GAF domain-like"/>
    <property type="match status" value="1"/>
</dbReference>
<dbReference type="EC" id="2.7.13.3" evidence="2"/>
<name>A0A2W0H158_9BACI</name>
<dbReference type="Pfam" id="PF07730">
    <property type="entry name" value="HisKA_3"/>
    <property type="match status" value="1"/>
</dbReference>
<evidence type="ECO:0000256" key="4">
    <source>
        <dbReference type="ARBA" id="ARBA00022777"/>
    </source>
</evidence>
<dbReference type="Proteomes" id="UP000248066">
    <property type="component" value="Unassembled WGS sequence"/>
</dbReference>
<dbReference type="Gene3D" id="1.20.5.1930">
    <property type="match status" value="1"/>
</dbReference>
<keyword evidence="6" id="KW-0812">Transmembrane</keyword>
<keyword evidence="5" id="KW-0902">Two-component regulatory system</keyword>
<feature type="domain" description="Histidine kinase/HSP90-like ATPase" evidence="8">
    <location>
        <begin position="517"/>
        <end position="611"/>
    </location>
</feature>
<evidence type="ECO:0000259" key="9">
    <source>
        <dbReference type="Pfam" id="PF07730"/>
    </source>
</evidence>
<dbReference type="OrthoDB" id="9781904at2"/>
<dbReference type="GO" id="GO:0000155">
    <property type="term" value="F:phosphorelay sensor kinase activity"/>
    <property type="evidence" value="ECO:0007669"/>
    <property type="project" value="InterPro"/>
</dbReference>
<feature type="transmembrane region" description="Helical" evidence="6">
    <location>
        <begin position="25"/>
        <end position="45"/>
    </location>
</feature>
<dbReference type="InterPro" id="IPR036890">
    <property type="entry name" value="HATPase_C_sf"/>
</dbReference>
<dbReference type="Gene3D" id="3.30.565.10">
    <property type="entry name" value="Histidine kinase-like ATPase, C-terminal domain"/>
    <property type="match status" value="1"/>
</dbReference>
<gene>
    <name evidence="10" type="ORF">CR205_18505</name>
</gene>
<keyword evidence="11" id="KW-1185">Reference proteome</keyword>
<dbReference type="RefSeq" id="WP_110521649.1">
    <property type="nucleotide sequence ID" value="NZ_PDOF01000004.1"/>
</dbReference>
<sequence>MENENNKNTNPQTSIIEKKEAHARWYMNAVTVLGAAIALGSLYFLEIPWSFSILLLLVVFLFITEHFAIPVWKGAITLGFPVIFTVDLLFGLSVALVTYTVVVATIHRMQQRPLSIITFNPAQLVISLAVSKGVALAVTDSWGAMPDSLTGLLVYTAVYTFVFYFVNHLLVDIVLWLRPQPFPLNDFMKKISLEFIGMVLSYFYLLLFFVLGNQDRGDVVDVFSFFFFFSPLVAMALIGSSNFKLRREKERLEGLVTISEELNRHIPEKDWLSGIEQHLKKVFEFDALSIWMKRKGEWQCELDTGEGTPMPARKEVERMSEKTKSITAVMSIERDPWWSTVFHKAIRSAVVCPMYDDGEMHGLIIIGRRRAQETRPDELKVVKALANQLEVITKGRTLIIEREQRMILEERNRIAREIHDGIAQSVAGTVMQLETAKRKAAASPDQALDTLTYVLPGLRKSLTEIRESIYALRPFPTDAQGLLKAVKEETGRIRNEHPDVEIELKWKEAPGLAPEKEKLVYNTFKESIQNAMKHADADKVVVSGVPGEEGGFLLTVSDNGKGFLLKDALIKSRKGKHFGILNMNEEAAKAEAVLQIESRPGEGTMIELHLPGSDERRNDDA</sequence>
<feature type="transmembrane region" description="Helical" evidence="6">
    <location>
        <begin position="78"/>
        <end position="102"/>
    </location>
</feature>
<dbReference type="InterPro" id="IPR029016">
    <property type="entry name" value="GAF-like_dom_sf"/>
</dbReference>